<dbReference type="EMBL" id="JACLAG010000010">
    <property type="protein sequence ID" value="MBC2622775.1"/>
    <property type="molecule type" value="Genomic_DNA"/>
</dbReference>
<proteinExistence type="predicted"/>
<protein>
    <recommendedName>
        <fullName evidence="3">MarR family transcriptional regulator</fullName>
    </recommendedName>
</protein>
<dbReference type="Proteomes" id="UP000548504">
    <property type="component" value="Unassembled WGS sequence"/>
</dbReference>
<dbReference type="RefSeq" id="WP_185656627.1">
    <property type="nucleotide sequence ID" value="NZ_JACLAG010000010.1"/>
</dbReference>
<reference evidence="1 2" key="1">
    <citation type="submission" date="2020-08" db="EMBL/GenBank/DDBJ databases">
        <title>Emergence and comparative genomics analysis of Citrobacter in Fennec fox imported from North Africa to China.</title>
        <authorList>
            <person name="Zheng B."/>
        </authorList>
    </citation>
    <scope>NUCLEOTIDE SEQUENCE [LARGE SCALE GENOMIC DNA]</scope>
    <source>
        <strain evidence="1 2">FF141</strain>
    </source>
</reference>
<evidence type="ECO:0000313" key="2">
    <source>
        <dbReference type="Proteomes" id="UP000548504"/>
    </source>
</evidence>
<name>A0A7X1EKG7_9ENTR</name>
<evidence type="ECO:0000313" key="1">
    <source>
        <dbReference type="EMBL" id="MBC2622775.1"/>
    </source>
</evidence>
<accession>A0A7X1EKG7</accession>
<organism evidence="1 2">
    <name type="scientific">Citrobacter cronae</name>
    <dbReference type="NCBI Taxonomy" id="1748967"/>
    <lineage>
        <taxon>Bacteria</taxon>
        <taxon>Pseudomonadati</taxon>
        <taxon>Pseudomonadota</taxon>
        <taxon>Gammaproteobacteria</taxon>
        <taxon>Enterobacterales</taxon>
        <taxon>Enterobacteriaceae</taxon>
        <taxon>Citrobacter</taxon>
        <taxon>Citrobacter freundii complex</taxon>
    </lineage>
</organism>
<dbReference type="AlphaFoldDB" id="A0A7X1EKG7"/>
<sequence>MSRKFIDDDEVLSFLSANPGATAIDVQKHIGATINGVRTKLRKMVVARIVESKRINGCNHYQLLENTAVFGSPNQALLNSLLGRVQQRRVSL</sequence>
<evidence type="ECO:0008006" key="3">
    <source>
        <dbReference type="Google" id="ProtNLM"/>
    </source>
</evidence>
<comment type="caution">
    <text evidence="1">The sequence shown here is derived from an EMBL/GenBank/DDBJ whole genome shotgun (WGS) entry which is preliminary data.</text>
</comment>
<gene>
    <name evidence="1" type="ORF">H7I73_24355</name>
</gene>